<organism evidence="1 2">
    <name type="scientific">Geomonas propionica</name>
    <dbReference type="NCBI Taxonomy" id="2798582"/>
    <lineage>
        <taxon>Bacteria</taxon>
        <taxon>Pseudomonadati</taxon>
        <taxon>Thermodesulfobacteriota</taxon>
        <taxon>Desulfuromonadia</taxon>
        <taxon>Geobacterales</taxon>
        <taxon>Geobacteraceae</taxon>
        <taxon>Geomonas</taxon>
    </lineage>
</organism>
<keyword evidence="2" id="KW-1185">Reference proteome</keyword>
<evidence type="ECO:0000313" key="1">
    <source>
        <dbReference type="EMBL" id="MBJ6801379.1"/>
    </source>
</evidence>
<reference evidence="1 2" key="1">
    <citation type="submission" date="2020-12" db="EMBL/GenBank/DDBJ databases">
        <title>Geomonas sp. Red259, isolated from paddy soil.</title>
        <authorList>
            <person name="Xu Z."/>
            <person name="Zhang Z."/>
            <person name="Masuda Y."/>
            <person name="Itoh H."/>
            <person name="Senoo K."/>
        </authorList>
    </citation>
    <scope>NUCLEOTIDE SEQUENCE [LARGE SCALE GENOMIC DNA]</scope>
    <source>
        <strain evidence="1 2">Red259</strain>
    </source>
</reference>
<dbReference type="RefSeq" id="WP_199395876.1">
    <property type="nucleotide sequence ID" value="NZ_JAEMHK010000011.1"/>
</dbReference>
<dbReference type="Pfam" id="PF11142">
    <property type="entry name" value="DUF2917"/>
    <property type="match status" value="1"/>
</dbReference>
<name>A0ABS0YTX5_9BACT</name>
<evidence type="ECO:0000313" key="2">
    <source>
        <dbReference type="Proteomes" id="UP000641025"/>
    </source>
</evidence>
<protein>
    <submittedName>
        <fullName evidence="1">DUF2917 domain-containing protein</fullName>
    </submittedName>
</protein>
<accession>A0ABS0YTX5</accession>
<dbReference type="InterPro" id="IPR021317">
    <property type="entry name" value="DUF2917"/>
</dbReference>
<gene>
    <name evidence="1" type="ORF">JFN90_14685</name>
</gene>
<comment type="caution">
    <text evidence="1">The sequence shown here is derived from an EMBL/GenBank/DDBJ whole genome shotgun (WGS) entry which is preliminary data.</text>
</comment>
<sequence length="91" mass="10080">MRYLLAQGEIVALKTDDAIESLSLIAGTIWLTRSSDTRDYCLQEGTRLAVLHGEMLIIEAITSATLTVICHERRTGLHITTAWPQTSPRIA</sequence>
<proteinExistence type="predicted"/>
<dbReference type="Proteomes" id="UP000641025">
    <property type="component" value="Unassembled WGS sequence"/>
</dbReference>
<dbReference type="EMBL" id="JAEMHK010000011">
    <property type="protein sequence ID" value="MBJ6801379.1"/>
    <property type="molecule type" value="Genomic_DNA"/>
</dbReference>